<dbReference type="OrthoDB" id="2978551at2759"/>
<dbReference type="InterPro" id="IPR059179">
    <property type="entry name" value="MLKL-like_MCAfunc"/>
</dbReference>
<dbReference type="Gene3D" id="1.25.40.10">
    <property type="entry name" value="Tetratricopeptide repeat domain"/>
    <property type="match status" value="2"/>
</dbReference>
<keyword evidence="3" id="KW-1185">Reference proteome</keyword>
<comment type="caution">
    <text evidence="2">The sequence shown here is derived from an EMBL/GenBank/DDBJ whole genome shotgun (WGS) entry which is preliminary data.</text>
</comment>
<dbReference type="SUPFAM" id="SSF48452">
    <property type="entry name" value="TPR-like"/>
    <property type="match status" value="2"/>
</dbReference>
<reference evidence="2" key="1">
    <citation type="submission" date="2020-05" db="EMBL/GenBank/DDBJ databases">
        <title>Mycena genomes resolve the evolution of fungal bioluminescence.</title>
        <authorList>
            <person name="Tsai I.J."/>
        </authorList>
    </citation>
    <scope>NUCLEOTIDE SEQUENCE</scope>
    <source>
        <strain evidence="2">CCC161011</strain>
    </source>
</reference>
<dbReference type="Proteomes" id="UP000620124">
    <property type="component" value="Unassembled WGS sequence"/>
</dbReference>
<organism evidence="2 3">
    <name type="scientific">Mycena venus</name>
    <dbReference type="NCBI Taxonomy" id="2733690"/>
    <lineage>
        <taxon>Eukaryota</taxon>
        <taxon>Fungi</taxon>
        <taxon>Dikarya</taxon>
        <taxon>Basidiomycota</taxon>
        <taxon>Agaricomycotina</taxon>
        <taxon>Agaricomycetes</taxon>
        <taxon>Agaricomycetidae</taxon>
        <taxon>Agaricales</taxon>
        <taxon>Marasmiineae</taxon>
        <taxon>Mycenaceae</taxon>
        <taxon>Mycena</taxon>
    </lineage>
</organism>
<sequence length="1237" mass="137570">MLRHYRRRLSDLKTSSCGRLFLGELLSWRKLFVGASTDLIDVAQSIKRSIEKTRENRRRIRDLTDDVLRTLADLADLTRGKEDTFQAPALLSALGNLKAEMLHVLSLCYEMSPAEQRGGIRALGSHIKIWIKREDLEMEIGRLKEHVNKCYLQFTAFAAARIEQTSVQVAYTTLRVEQSLILNNVENQVRLRRLEGMMARVLLETQFGQSVMDQTIEIISADLSHSSLESQYLTVQAMRLIDSIRHLTTRGSLVLDSSVWESMRPLQLLFLQSASPSRVLQWILIELVEIHENPTGKIQVEILAEILFKLGVHLVNLGKTSEAIAWELLKIDILRSSASRDWSAAILAQLAHSLYLLSWRYQSQLQYRRALQASQQSLDLWHHLSESLPDVDHRASLLTATIVHAENLFHTGQKTVALCIAQEAADLSRRMVEQLLETCSEPASLTEETEFKAVRCCEAYFNLAHTLSSVGRHFESYQVFVEGFQTILKLPVSTYPPSGTDVDMFIDQACRVAEGDGFSLAMLADCVILFRNLARIHPENLSSQFLLVLYAYVFVELNPDCPPPPLDITATACIDDFNIHGGIVNDAVQAFYTCPWQTSTTPLIRNIFITHFEEAIGVLRETVINDSTTIIWDLYSILDILSFVTKPRQLALLKLMTKIIRQLLVQPGAWEQWSLYILNSPFVELWRFGLLDDALEVSNQGIQYLSLSPKIADNMNASLLDQAFLLCDMGRILEAVQLTQKVEKMLPGTALEGPTDVGYWLPCIIKTRILRRAGRNQEALRLLASGVADGGRRYLTDDSDIFEFYLYFLLVELATIQGILGCPGGALQDAERAVSACRGKVAEKFVDGQMCTLVHALTTLSNCLAVAERNEEALAFAYEAVSIYTENASKMWEDFLYTIRKAELGANAFHTLSQRLALSGKLEQALINASKATDLYRELVELAPRHLPTLASSLQDRASILWEVGRCDEAIAACEEAVAIIRKIVDPEVYFLAALAEALEQLAVYLTEKGDVISASAATAEYGEVRRTFASLPSETEFLFERVVTESDEDDEEAPSGSEKDDNYDDASEALKSAEGPDTAHAATTLPESPGEPTVENLPEGSCIDAGEIRVAAGDKVIPSAAHASSVELEVLSPAHKTSVASESPDEGPSITETAPSAKKSLTDVLSKPLEVRLSSTPMDILWWILLGILFNGYSNARISSYQQQATTALDSCDKVPDESSRRLTPILLWDIGSSTP</sequence>
<proteinExistence type="predicted"/>
<feature type="region of interest" description="Disordered" evidence="1">
    <location>
        <begin position="1136"/>
        <end position="1155"/>
    </location>
</feature>
<evidence type="ECO:0000256" key="1">
    <source>
        <dbReference type="SAM" id="MobiDB-lite"/>
    </source>
</evidence>
<feature type="region of interest" description="Disordered" evidence="1">
    <location>
        <begin position="1045"/>
        <end position="1100"/>
    </location>
</feature>
<evidence type="ECO:0000313" key="2">
    <source>
        <dbReference type="EMBL" id="KAF7357936.1"/>
    </source>
</evidence>
<dbReference type="Pfam" id="PF13374">
    <property type="entry name" value="TPR_10"/>
    <property type="match status" value="1"/>
</dbReference>
<dbReference type="CDD" id="cd21037">
    <property type="entry name" value="MLKL_NTD"/>
    <property type="match status" value="1"/>
</dbReference>
<accession>A0A8H6YGM0</accession>
<dbReference type="InterPro" id="IPR011990">
    <property type="entry name" value="TPR-like_helical_dom_sf"/>
</dbReference>
<dbReference type="AlphaFoldDB" id="A0A8H6YGM0"/>
<name>A0A8H6YGM0_9AGAR</name>
<gene>
    <name evidence="2" type="ORF">MVEN_00840200</name>
</gene>
<evidence type="ECO:0000313" key="3">
    <source>
        <dbReference type="Proteomes" id="UP000620124"/>
    </source>
</evidence>
<protein>
    <submittedName>
        <fullName evidence="2">Tetratricopeptide repeat family</fullName>
    </submittedName>
</protein>
<dbReference type="EMBL" id="JACAZI010000006">
    <property type="protein sequence ID" value="KAF7357936.1"/>
    <property type="molecule type" value="Genomic_DNA"/>
</dbReference>